<feature type="transmembrane region" description="Helical" evidence="9">
    <location>
        <begin position="233"/>
        <end position="258"/>
    </location>
</feature>
<dbReference type="InterPro" id="IPR001173">
    <property type="entry name" value="Glyco_trans_2-like"/>
</dbReference>
<comment type="subcellular location">
    <subcellularLocation>
        <location evidence="1">Cell membrane</location>
        <topology evidence="1">Multi-pass membrane protein</topology>
    </subcellularLocation>
</comment>
<dbReference type="GO" id="GO:0016757">
    <property type="term" value="F:glycosyltransferase activity"/>
    <property type="evidence" value="ECO:0007669"/>
    <property type="project" value="UniProtKB-KW"/>
</dbReference>
<dbReference type="AlphaFoldDB" id="A0A840UI61"/>
<keyword evidence="5 9" id="KW-0812">Transmembrane</keyword>
<comment type="caution">
    <text evidence="11">The sequence shown here is derived from an EMBL/GenBank/DDBJ whole genome shotgun (WGS) entry which is preliminary data.</text>
</comment>
<sequence length="324" mass="37069">MADKKKITILVPCYNEEAVLKEFYGRVSSVISDIKSGDFSIFFVNDGSSDRTLEIMKDLNKKDKRVHYLDLSRNYGKEIAVIAGIDYIDADAMILIDADLQDPPELIEKMIEYWQQGYDDIAAKRKSRAGETFFKKWSSHMYYRILQSVTRISIQTDVGDFRLLSRQCIEALKSMREFERYNKGLCSWIGFNKKEILYDRDARFAGETKWNYFKLFNLAIDGITSFTIVPLRLATIMGLFTALAAVIYMCVIVIKTILGIGHTVPGYPSLISAILFIGGVQLFCMGIMGEYIGRIFTESKGRPLYFAKEMDGKKIIDYTMIKNS</sequence>
<dbReference type="InterPro" id="IPR029044">
    <property type="entry name" value="Nucleotide-diphossugar_trans"/>
</dbReference>
<protein>
    <submittedName>
        <fullName evidence="11">Glycosyltransferase involved in cell wall biosynthesis</fullName>
    </submittedName>
</protein>
<evidence type="ECO:0000256" key="2">
    <source>
        <dbReference type="ARBA" id="ARBA00022475"/>
    </source>
</evidence>
<keyword evidence="4 11" id="KW-0808">Transferase</keyword>
<evidence type="ECO:0000256" key="1">
    <source>
        <dbReference type="ARBA" id="ARBA00004651"/>
    </source>
</evidence>
<dbReference type="PANTHER" id="PTHR48090">
    <property type="entry name" value="UNDECAPRENYL-PHOSPHATE 4-DEOXY-4-FORMAMIDO-L-ARABINOSE TRANSFERASE-RELATED"/>
    <property type="match status" value="1"/>
</dbReference>
<evidence type="ECO:0000256" key="6">
    <source>
        <dbReference type="ARBA" id="ARBA00022989"/>
    </source>
</evidence>
<proteinExistence type="inferred from homology"/>
<dbReference type="InterPro" id="IPR050256">
    <property type="entry name" value="Glycosyltransferase_2"/>
</dbReference>
<dbReference type="CDD" id="cd04187">
    <property type="entry name" value="DPM1_like_bac"/>
    <property type="match status" value="1"/>
</dbReference>
<dbReference type="FunFam" id="3.90.550.10:FF:000079">
    <property type="entry name" value="Probable glycosyl transferase"/>
    <property type="match status" value="1"/>
</dbReference>
<gene>
    <name evidence="11" type="ORF">HNR32_001961</name>
</gene>
<evidence type="ECO:0000313" key="12">
    <source>
        <dbReference type="Proteomes" id="UP000559117"/>
    </source>
</evidence>
<evidence type="ECO:0000313" key="11">
    <source>
        <dbReference type="EMBL" id="MBB5336806.1"/>
    </source>
</evidence>
<reference evidence="11 12" key="1">
    <citation type="submission" date="2020-08" db="EMBL/GenBank/DDBJ databases">
        <title>Genomic Encyclopedia of Type Strains, Phase IV (KMG-IV): sequencing the most valuable type-strain genomes for metagenomic binning, comparative biology and taxonomic classification.</title>
        <authorList>
            <person name="Goeker M."/>
        </authorList>
    </citation>
    <scope>NUCLEOTIDE SEQUENCE [LARGE SCALE GENOMIC DNA]</scope>
    <source>
        <strain evidence="11 12">DSM 24661</strain>
    </source>
</reference>
<dbReference type="Pfam" id="PF00535">
    <property type="entry name" value="Glycos_transf_2"/>
    <property type="match status" value="1"/>
</dbReference>
<keyword evidence="6 9" id="KW-1133">Transmembrane helix</keyword>
<comment type="similarity">
    <text evidence="8">Belongs to the glycosyltransferase 2 family. GtrB subfamily.</text>
</comment>
<keyword evidence="3" id="KW-0328">Glycosyltransferase</keyword>
<evidence type="ECO:0000256" key="9">
    <source>
        <dbReference type="SAM" id="Phobius"/>
    </source>
</evidence>
<evidence type="ECO:0000256" key="7">
    <source>
        <dbReference type="ARBA" id="ARBA00023136"/>
    </source>
</evidence>
<evidence type="ECO:0000256" key="4">
    <source>
        <dbReference type="ARBA" id="ARBA00022679"/>
    </source>
</evidence>
<dbReference type="EMBL" id="JACHFH010000024">
    <property type="protein sequence ID" value="MBB5336806.1"/>
    <property type="molecule type" value="Genomic_DNA"/>
</dbReference>
<feature type="domain" description="Glycosyltransferase 2-like" evidence="10">
    <location>
        <begin position="8"/>
        <end position="170"/>
    </location>
</feature>
<keyword evidence="7 9" id="KW-0472">Membrane</keyword>
<dbReference type="Proteomes" id="UP000559117">
    <property type="component" value="Unassembled WGS sequence"/>
</dbReference>
<evidence type="ECO:0000256" key="8">
    <source>
        <dbReference type="ARBA" id="ARBA00038152"/>
    </source>
</evidence>
<keyword evidence="12" id="KW-1185">Reference proteome</keyword>
<name>A0A840UI61_9FIRM</name>
<dbReference type="RefSeq" id="WP_183862076.1">
    <property type="nucleotide sequence ID" value="NZ_JACHFH010000024.1"/>
</dbReference>
<evidence type="ECO:0000256" key="3">
    <source>
        <dbReference type="ARBA" id="ARBA00022676"/>
    </source>
</evidence>
<dbReference type="Gene3D" id="3.90.550.10">
    <property type="entry name" value="Spore Coat Polysaccharide Biosynthesis Protein SpsA, Chain A"/>
    <property type="match status" value="1"/>
</dbReference>
<dbReference type="GO" id="GO:0005886">
    <property type="term" value="C:plasma membrane"/>
    <property type="evidence" value="ECO:0007669"/>
    <property type="project" value="UniProtKB-SubCell"/>
</dbReference>
<feature type="transmembrane region" description="Helical" evidence="9">
    <location>
        <begin position="270"/>
        <end position="292"/>
    </location>
</feature>
<organism evidence="11 12">
    <name type="scientific">Pectinatus brassicae</name>
    <dbReference type="NCBI Taxonomy" id="862415"/>
    <lineage>
        <taxon>Bacteria</taxon>
        <taxon>Bacillati</taxon>
        <taxon>Bacillota</taxon>
        <taxon>Negativicutes</taxon>
        <taxon>Selenomonadales</taxon>
        <taxon>Selenomonadaceae</taxon>
        <taxon>Pectinatus</taxon>
    </lineage>
</organism>
<dbReference type="SUPFAM" id="SSF53448">
    <property type="entry name" value="Nucleotide-diphospho-sugar transferases"/>
    <property type="match status" value="1"/>
</dbReference>
<dbReference type="PANTHER" id="PTHR48090:SF8">
    <property type="entry name" value="GLYCOSYLTRANSFERASE CSBB-RELATED"/>
    <property type="match status" value="1"/>
</dbReference>
<evidence type="ECO:0000259" key="10">
    <source>
        <dbReference type="Pfam" id="PF00535"/>
    </source>
</evidence>
<evidence type="ECO:0000256" key="5">
    <source>
        <dbReference type="ARBA" id="ARBA00022692"/>
    </source>
</evidence>
<keyword evidence="2" id="KW-1003">Cell membrane</keyword>
<accession>A0A840UI61</accession>